<name>A0ABV3J6R4_9ACTN</name>
<protein>
    <submittedName>
        <fullName evidence="1">Uncharacterized protein</fullName>
    </submittedName>
</protein>
<keyword evidence="2" id="KW-1185">Reference proteome</keyword>
<organism evidence="1 2">
    <name type="scientific">Streptomyces roseoverticillatus</name>
    <dbReference type="NCBI Taxonomy" id="66429"/>
    <lineage>
        <taxon>Bacteria</taxon>
        <taxon>Bacillati</taxon>
        <taxon>Actinomycetota</taxon>
        <taxon>Actinomycetes</taxon>
        <taxon>Kitasatosporales</taxon>
        <taxon>Streptomycetaceae</taxon>
        <taxon>Streptomyces</taxon>
    </lineage>
</organism>
<reference evidence="1 2" key="1">
    <citation type="submission" date="2024-06" db="EMBL/GenBank/DDBJ databases">
        <title>The Natural Products Discovery Center: Release of the First 8490 Sequenced Strains for Exploring Actinobacteria Biosynthetic Diversity.</title>
        <authorList>
            <person name="Kalkreuter E."/>
            <person name="Kautsar S.A."/>
            <person name="Yang D."/>
            <person name="Bader C.D."/>
            <person name="Teijaro C.N."/>
            <person name="Fluegel L."/>
            <person name="Davis C.M."/>
            <person name="Simpson J.R."/>
            <person name="Lauterbach L."/>
            <person name="Steele A.D."/>
            <person name="Gui C."/>
            <person name="Meng S."/>
            <person name="Li G."/>
            <person name="Viehrig K."/>
            <person name="Ye F."/>
            <person name="Su P."/>
            <person name="Kiefer A.F."/>
            <person name="Nichols A."/>
            <person name="Cepeda A.J."/>
            <person name="Yan W."/>
            <person name="Fan B."/>
            <person name="Jiang Y."/>
            <person name="Adhikari A."/>
            <person name="Zheng C.-J."/>
            <person name="Schuster L."/>
            <person name="Cowan T.M."/>
            <person name="Smanski M.J."/>
            <person name="Chevrette M.G."/>
            <person name="De Carvalho L.P.S."/>
            <person name="Shen B."/>
        </authorList>
    </citation>
    <scope>NUCLEOTIDE SEQUENCE [LARGE SCALE GENOMIC DNA]</scope>
    <source>
        <strain evidence="1 2">NPDC053791</strain>
    </source>
</reference>
<sequence>MMDPSLGRAGYGGYKAARLFGRILNQRRWLWHLRYHAAAKALQLDDSRGVSPDVDQAAKIICEALSYVDLPMEQTAGWVKKTSRLVRENVTNGIRYPEYRGPMRATFWKRLYVWAKVAAESGPGADALGFCGFVESDDRSHIFASRFVAATYELLLDSGLPDAINSVRHDMAEVILHGISDEGRNSKKRWLRAVITSASASATTSVLTSFGFNASLQETAAIGSVTLAATAAVDLVHGSPDGVGDTAAAARRQVRNWLMTLSAWMAGYVTWGEYRLRVGDLVGVDQLVYVLKVMAERGVEIGPIPRDEFIFEDLRHLMENAERARDSRLVAGLMEVQGALRYRRAALPVAIGNLISVVQDVPELPEAFSVASLSSDLPLRLPFARPGDDSQHSPDQVQQ</sequence>
<accession>A0ABV3J6R4</accession>
<dbReference type="RefSeq" id="WP_366090787.1">
    <property type="nucleotide sequence ID" value="NZ_JBFASG010000057.1"/>
</dbReference>
<dbReference type="Proteomes" id="UP001552479">
    <property type="component" value="Unassembled WGS sequence"/>
</dbReference>
<dbReference type="EMBL" id="JBFASG010000057">
    <property type="protein sequence ID" value="MEV4927731.1"/>
    <property type="molecule type" value="Genomic_DNA"/>
</dbReference>
<comment type="caution">
    <text evidence="1">The sequence shown here is derived from an EMBL/GenBank/DDBJ whole genome shotgun (WGS) entry which is preliminary data.</text>
</comment>
<gene>
    <name evidence="1" type="ORF">AB0L03_33810</name>
</gene>
<evidence type="ECO:0000313" key="2">
    <source>
        <dbReference type="Proteomes" id="UP001552479"/>
    </source>
</evidence>
<proteinExistence type="predicted"/>
<evidence type="ECO:0000313" key="1">
    <source>
        <dbReference type="EMBL" id="MEV4927731.1"/>
    </source>
</evidence>